<feature type="region of interest" description="Disordered" evidence="5">
    <location>
        <begin position="65"/>
        <end position="96"/>
    </location>
</feature>
<keyword evidence="3" id="KW-0064">Aspartyl protease</keyword>
<dbReference type="AlphaFoldDB" id="A0A1S3ZWF9"/>
<dbReference type="InterPro" id="IPR054722">
    <property type="entry name" value="PolX-like_BBD"/>
</dbReference>
<evidence type="ECO:0000313" key="7">
    <source>
        <dbReference type="RefSeq" id="XP_016468765.1"/>
    </source>
</evidence>
<dbReference type="GO" id="GO:0006508">
    <property type="term" value="P:proteolysis"/>
    <property type="evidence" value="ECO:0007669"/>
    <property type="project" value="UniProtKB-KW"/>
</dbReference>
<dbReference type="InterPro" id="IPR013103">
    <property type="entry name" value="RVT_2"/>
</dbReference>
<feature type="compositionally biased region" description="Polar residues" evidence="5">
    <location>
        <begin position="75"/>
        <end position="87"/>
    </location>
</feature>
<evidence type="ECO:0000256" key="5">
    <source>
        <dbReference type="SAM" id="MobiDB-lite"/>
    </source>
</evidence>
<organism evidence="7">
    <name type="scientific">Nicotiana tabacum</name>
    <name type="common">Common tobacco</name>
    <dbReference type="NCBI Taxonomy" id="4097"/>
    <lineage>
        <taxon>Eukaryota</taxon>
        <taxon>Viridiplantae</taxon>
        <taxon>Streptophyta</taxon>
        <taxon>Embryophyta</taxon>
        <taxon>Tracheophyta</taxon>
        <taxon>Spermatophyta</taxon>
        <taxon>Magnoliopsida</taxon>
        <taxon>eudicotyledons</taxon>
        <taxon>Gunneridae</taxon>
        <taxon>Pentapetalae</taxon>
        <taxon>asterids</taxon>
        <taxon>lamiids</taxon>
        <taxon>Solanales</taxon>
        <taxon>Solanaceae</taxon>
        <taxon>Nicotianoideae</taxon>
        <taxon>Nicotianeae</taxon>
        <taxon>Nicotiana</taxon>
    </lineage>
</organism>
<dbReference type="KEGG" id="nta:107791253"/>
<reference evidence="7" key="1">
    <citation type="submission" date="2025-08" db="UniProtKB">
        <authorList>
            <consortium name="RefSeq"/>
        </authorList>
    </citation>
    <scope>IDENTIFICATION</scope>
</reference>
<dbReference type="Pfam" id="PF22936">
    <property type="entry name" value="Pol_BBD"/>
    <property type="match status" value="1"/>
</dbReference>
<evidence type="ECO:0000256" key="4">
    <source>
        <dbReference type="ARBA" id="ARBA00022801"/>
    </source>
</evidence>
<protein>
    <recommendedName>
        <fullName evidence="6">Integrase catalytic domain-containing protein</fullName>
    </recommendedName>
</protein>
<sequence>MSNKMYTGGYNGGGQSNVSSNNSNGSYKPRNTAGKSTVWCDYCKYKGHTRENCFKFHGYPSDFKNKRRGGAPHAQANSAINSSCSEPQVQGQQVTTTPSPAHFFTQEQYQQIMHLLNKDMEVESVANGVAAGPTGTAHAFMTNLVHNNWIIDTCSTNHMVHSLNLLETYDEILDNARSKVHLPTREHVSITHVGICSFFKNKKVQNIFHILEFKYNLLSVSKLTKELRYLVAIYPDFCVFQELSSGKVLGIGKEALGLYILKVDDRQVLNQQASSSLVSLSTSTVNTISDDINKGNNLTENKSCPVFSLWHKRLGHSPLKVLRSVKYLHDMHFKQHHCTACHVAKQSRLPFPVSSSYSKSIFDMVHGDIWGPYRVPTHDGKRYILTLVDDYSKYTWLFLLHSKSDTNEVLKNFVELIYTQFDSKLKCLRTENGIEFFNDQLQTLLKKQGIVHQTSCIYTPQQNGTVERKHRSILDMARALRFQAHLPLSSASLFPLPSPVPSPTTTCESSALSVPLRKSSRLTKPPVWLTDYVVPSKKSVCSYPMINHMAYDKLSPSCRSSLTAFSAIVEPKSFAEASQDLKWIEAMKAKITALEENKTWSIIPLPLGKFSIGCKWVFKVKYKSSVELERYKSRLVAKGYSQQKGLDYTETFSPVAKMVTIRAIVALAVAFGWYVFHMDVHNTFFQGDLLEEVYIHVLDSFSSEGECQQKIASDLVVILVYVDDLQVTGSYMTLIKQVRKRLQERKYALELVSELGLAGGKTATTPLEFNHTLTSIEFDKEVPNDNTTEDKELEEKGSY</sequence>
<dbReference type="Pfam" id="PF00665">
    <property type="entry name" value="rve"/>
    <property type="match status" value="1"/>
</dbReference>
<dbReference type="Gene3D" id="3.30.420.10">
    <property type="entry name" value="Ribonuclease H-like superfamily/Ribonuclease H"/>
    <property type="match status" value="1"/>
</dbReference>
<dbReference type="InterPro" id="IPR001584">
    <property type="entry name" value="Integrase_cat-core"/>
</dbReference>
<dbReference type="InterPro" id="IPR039537">
    <property type="entry name" value="Retrotran_Ty1/copia-like"/>
</dbReference>
<dbReference type="PANTHER" id="PTHR42648:SF31">
    <property type="entry name" value="RNA-DIRECTED DNA POLYMERASE"/>
    <property type="match status" value="1"/>
</dbReference>
<evidence type="ECO:0000256" key="3">
    <source>
        <dbReference type="ARBA" id="ARBA00022750"/>
    </source>
</evidence>
<evidence type="ECO:0000256" key="2">
    <source>
        <dbReference type="ARBA" id="ARBA00022723"/>
    </source>
</evidence>
<dbReference type="RefSeq" id="XP_016468765.1">
    <property type="nucleotide sequence ID" value="XM_016613279.1"/>
</dbReference>
<gene>
    <name evidence="7" type="primary">LOC107791253</name>
</gene>
<dbReference type="InterPro" id="IPR043502">
    <property type="entry name" value="DNA/RNA_pol_sf"/>
</dbReference>
<dbReference type="PANTHER" id="PTHR42648">
    <property type="entry name" value="TRANSPOSASE, PUTATIVE-RELATED"/>
    <property type="match status" value="1"/>
</dbReference>
<dbReference type="GO" id="GO:0003676">
    <property type="term" value="F:nucleic acid binding"/>
    <property type="evidence" value="ECO:0007669"/>
    <property type="project" value="InterPro"/>
</dbReference>
<name>A0A1S3ZWF9_TOBAC</name>
<dbReference type="GO" id="GO:0004190">
    <property type="term" value="F:aspartic-type endopeptidase activity"/>
    <property type="evidence" value="ECO:0007669"/>
    <property type="project" value="UniProtKB-KW"/>
</dbReference>
<accession>A0A1S3ZWF9</accession>
<dbReference type="GO" id="GO:0015074">
    <property type="term" value="P:DNA integration"/>
    <property type="evidence" value="ECO:0007669"/>
    <property type="project" value="InterPro"/>
</dbReference>
<feature type="compositionally biased region" description="Low complexity" evidence="5">
    <location>
        <begin position="16"/>
        <end position="26"/>
    </location>
</feature>
<keyword evidence="2" id="KW-0479">Metal-binding</keyword>
<dbReference type="SUPFAM" id="SSF56672">
    <property type="entry name" value="DNA/RNA polymerases"/>
    <property type="match status" value="1"/>
</dbReference>
<proteinExistence type="predicted"/>
<dbReference type="PaxDb" id="4097-A0A1S3ZWF9"/>
<dbReference type="InterPro" id="IPR036397">
    <property type="entry name" value="RNaseH_sf"/>
</dbReference>
<dbReference type="SUPFAM" id="SSF53098">
    <property type="entry name" value="Ribonuclease H-like"/>
    <property type="match status" value="1"/>
</dbReference>
<dbReference type="STRING" id="4097.A0A1S3ZWF9"/>
<feature type="region of interest" description="Disordered" evidence="5">
    <location>
        <begin position="1"/>
        <end position="31"/>
    </location>
</feature>
<dbReference type="InterPro" id="IPR012337">
    <property type="entry name" value="RNaseH-like_sf"/>
</dbReference>
<keyword evidence="1" id="KW-0645">Protease</keyword>
<evidence type="ECO:0000259" key="6">
    <source>
        <dbReference type="PROSITE" id="PS50994"/>
    </source>
</evidence>
<evidence type="ECO:0000256" key="1">
    <source>
        <dbReference type="ARBA" id="ARBA00022670"/>
    </source>
</evidence>
<dbReference type="Pfam" id="PF07727">
    <property type="entry name" value="RVT_2"/>
    <property type="match status" value="1"/>
</dbReference>
<dbReference type="PROSITE" id="PS50994">
    <property type="entry name" value="INTEGRASE"/>
    <property type="match status" value="1"/>
</dbReference>
<dbReference type="OMA" id="HIDIDCY"/>
<dbReference type="GO" id="GO:0046872">
    <property type="term" value="F:metal ion binding"/>
    <property type="evidence" value="ECO:0007669"/>
    <property type="project" value="UniProtKB-KW"/>
</dbReference>
<dbReference type="OrthoDB" id="1938465at2759"/>
<feature type="domain" description="Integrase catalytic" evidence="6">
    <location>
        <begin position="348"/>
        <end position="523"/>
    </location>
</feature>
<keyword evidence="4" id="KW-0378">Hydrolase</keyword>